<dbReference type="AlphaFoldDB" id="A0A562B751"/>
<evidence type="ECO:0000256" key="1">
    <source>
        <dbReference type="SAM" id="MobiDB-lite"/>
    </source>
</evidence>
<proteinExistence type="predicted"/>
<feature type="compositionally biased region" description="Low complexity" evidence="1">
    <location>
        <begin position="403"/>
        <end position="414"/>
    </location>
</feature>
<comment type="caution">
    <text evidence="2">The sequence shown here is derived from an EMBL/GenBank/DDBJ whole genome shotgun (WGS) entry which is preliminary data.</text>
</comment>
<protein>
    <submittedName>
        <fullName evidence="2">Uncharacterized protein</fullName>
    </submittedName>
</protein>
<dbReference type="Proteomes" id="UP000318141">
    <property type="component" value="Unassembled WGS sequence"/>
</dbReference>
<name>A0A562B751_9BURK</name>
<feature type="region of interest" description="Disordered" evidence="1">
    <location>
        <begin position="371"/>
        <end position="414"/>
    </location>
</feature>
<gene>
    <name evidence="2" type="ORF">L602_004800000040</name>
</gene>
<keyword evidence="3" id="KW-1185">Reference proteome</keyword>
<dbReference type="EMBL" id="VLJN01000043">
    <property type="protein sequence ID" value="TWG81002.1"/>
    <property type="molecule type" value="Genomic_DNA"/>
</dbReference>
<evidence type="ECO:0000313" key="2">
    <source>
        <dbReference type="EMBL" id="TWG81002.1"/>
    </source>
</evidence>
<organism evidence="2 3">
    <name type="scientific">Cupriavidus gilardii J11</name>
    <dbReference type="NCBI Taxonomy" id="936133"/>
    <lineage>
        <taxon>Bacteria</taxon>
        <taxon>Pseudomonadati</taxon>
        <taxon>Pseudomonadota</taxon>
        <taxon>Betaproteobacteria</taxon>
        <taxon>Burkholderiales</taxon>
        <taxon>Burkholderiaceae</taxon>
        <taxon>Cupriavidus</taxon>
    </lineage>
</organism>
<sequence length="414" mass="45815">MSGFVSYANTALLSKEIQHWAASELPAASHPPHYVEVSNYRFRVRLSTDDRLLRVRVDDVPLWRMTARQLCDAVWRVLRAYIAPAACRAAKLREDKIREEIVTGVPATVPGLAYADGKWWTVASVCQRWQSLLSGLLECGNGKAPREGMSVAPDFAGLRIDPARFEAVIKPIESLIVKRDWPGVTWADIEPILLLLYSIPSKHNGPDVTRLRDRMFVQLFQTAAERLGFGLDAAQRLTAAMDHFALEAHPRTAVLKTARPLWFAAAHLAALSFLPECDDGVALRRIDKRFYEMAKLPPSANKHEFAFLRARDLMALGARLLQSAGEERDHVATGDARYIARLLKGIVASPLWSEEQRQQLVLAYPADAEVPAQQPGEPASCGGRIRPSPRRWGVPPSMSKDPMAASGMAGSASL</sequence>
<reference evidence="2 3" key="1">
    <citation type="submission" date="2019-07" db="EMBL/GenBank/DDBJ databases">
        <title>Genome sequencing of lignin-degrading bacterial isolates.</title>
        <authorList>
            <person name="Gladden J."/>
        </authorList>
    </citation>
    <scope>NUCLEOTIDE SEQUENCE [LARGE SCALE GENOMIC DNA]</scope>
    <source>
        <strain evidence="2 3">J11</strain>
    </source>
</reference>
<accession>A0A562B751</accession>
<evidence type="ECO:0000313" key="3">
    <source>
        <dbReference type="Proteomes" id="UP000318141"/>
    </source>
</evidence>